<feature type="chain" id="PRO_5037184694" evidence="3">
    <location>
        <begin position="23"/>
        <end position="125"/>
    </location>
</feature>
<evidence type="ECO:0000313" key="5">
    <source>
        <dbReference type="WBParaSite" id="ACRNAN_Path_518.g1962.t1"/>
    </source>
</evidence>
<dbReference type="Proteomes" id="UP000887540">
    <property type="component" value="Unplaced"/>
</dbReference>
<dbReference type="PANTHER" id="PTHR11328:SF28">
    <property type="entry name" value="MAJOR FACILITATOR SUPERFAMILY DOMAIN-CONTAINING PROTEIN 12"/>
    <property type="match status" value="1"/>
</dbReference>
<dbReference type="PANTHER" id="PTHR11328">
    <property type="entry name" value="MAJOR FACILITATOR SUPERFAMILY DOMAIN-CONTAINING PROTEIN"/>
    <property type="match status" value="1"/>
</dbReference>
<evidence type="ECO:0000256" key="2">
    <source>
        <dbReference type="SAM" id="Phobius"/>
    </source>
</evidence>
<proteinExistence type="inferred from homology"/>
<keyword evidence="4" id="KW-1185">Reference proteome</keyword>
<accession>A0A914C7S6</accession>
<keyword evidence="3" id="KW-0732">Signal</keyword>
<keyword evidence="2" id="KW-1133">Transmembrane helix</keyword>
<dbReference type="GO" id="GO:0015293">
    <property type="term" value="F:symporter activity"/>
    <property type="evidence" value="ECO:0007669"/>
    <property type="project" value="InterPro"/>
</dbReference>
<feature type="transmembrane region" description="Helical" evidence="2">
    <location>
        <begin position="79"/>
        <end position="101"/>
    </location>
</feature>
<dbReference type="GO" id="GO:0008643">
    <property type="term" value="P:carbohydrate transport"/>
    <property type="evidence" value="ECO:0007669"/>
    <property type="project" value="InterPro"/>
</dbReference>
<evidence type="ECO:0000313" key="4">
    <source>
        <dbReference type="Proteomes" id="UP000887540"/>
    </source>
</evidence>
<evidence type="ECO:0000256" key="3">
    <source>
        <dbReference type="SAM" id="SignalP"/>
    </source>
</evidence>
<keyword evidence="2" id="KW-0472">Membrane</keyword>
<sequence length="125" mass="13666">MPFIITAFLGATQALLLISSLGTTSDLINENTESGAFVYGAMSLMDKLTNGIAYQIIELLNPNCDPKTSHECGNFYRNIMVFVPGACVVLIVLVLLTFNAAQVGIRRRETRSNIGESDHQQLITE</sequence>
<dbReference type="InterPro" id="IPR039672">
    <property type="entry name" value="MFS_2"/>
</dbReference>
<dbReference type="AlphaFoldDB" id="A0A914C7S6"/>
<keyword evidence="2" id="KW-0812">Transmembrane</keyword>
<name>A0A914C7S6_9BILA</name>
<organism evidence="4 5">
    <name type="scientific">Acrobeloides nanus</name>
    <dbReference type="NCBI Taxonomy" id="290746"/>
    <lineage>
        <taxon>Eukaryota</taxon>
        <taxon>Metazoa</taxon>
        <taxon>Ecdysozoa</taxon>
        <taxon>Nematoda</taxon>
        <taxon>Chromadorea</taxon>
        <taxon>Rhabditida</taxon>
        <taxon>Tylenchina</taxon>
        <taxon>Cephalobomorpha</taxon>
        <taxon>Cephaloboidea</taxon>
        <taxon>Cephalobidae</taxon>
        <taxon>Acrobeloides</taxon>
    </lineage>
</organism>
<evidence type="ECO:0000256" key="1">
    <source>
        <dbReference type="ARBA" id="ARBA00008335"/>
    </source>
</evidence>
<comment type="similarity">
    <text evidence="1">Belongs to the major facilitator superfamily.</text>
</comment>
<dbReference type="GO" id="GO:0005886">
    <property type="term" value="C:plasma membrane"/>
    <property type="evidence" value="ECO:0007669"/>
    <property type="project" value="TreeGrafter"/>
</dbReference>
<dbReference type="WBParaSite" id="ACRNAN_Path_518.g1962.t1">
    <property type="protein sequence ID" value="ACRNAN_Path_518.g1962.t1"/>
    <property type="gene ID" value="ACRNAN_Path_518.g1962"/>
</dbReference>
<reference evidence="5" key="1">
    <citation type="submission" date="2022-11" db="UniProtKB">
        <authorList>
            <consortium name="WormBaseParasite"/>
        </authorList>
    </citation>
    <scope>IDENTIFICATION</scope>
</reference>
<protein>
    <submittedName>
        <fullName evidence="5">Uncharacterized protein</fullName>
    </submittedName>
</protein>
<feature type="signal peptide" evidence="3">
    <location>
        <begin position="1"/>
        <end position="22"/>
    </location>
</feature>